<accession>A0AAU2V7X3</accession>
<reference evidence="1" key="1">
    <citation type="submission" date="2022-10" db="EMBL/GenBank/DDBJ databases">
        <title>The complete genomes of actinobacterial strains from the NBC collection.</title>
        <authorList>
            <person name="Joergensen T.S."/>
            <person name="Alvarez Arevalo M."/>
            <person name="Sterndorff E.B."/>
            <person name="Faurdal D."/>
            <person name="Vuksanovic O."/>
            <person name="Mourched A.-S."/>
            <person name="Charusanti P."/>
            <person name="Shaw S."/>
            <person name="Blin K."/>
            <person name="Weber T."/>
        </authorList>
    </citation>
    <scope>NUCLEOTIDE SEQUENCE</scope>
    <source>
        <strain evidence="1">NBC_00003</strain>
    </source>
</reference>
<proteinExistence type="predicted"/>
<gene>
    <name evidence="1" type="ORF">OG549_23495</name>
</gene>
<name>A0AAU2V7X3_9ACTN</name>
<dbReference type="AlphaFoldDB" id="A0AAU2V7X3"/>
<dbReference type="EMBL" id="CP108318">
    <property type="protein sequence ID" value="WTW63375.1"/>
    <property type="molecule type" value="Genomic_DNA"/>
</dbReference>
<organism evidence="1">
    <name type="scientific">Streptomyces sp. NBC_00003</name>
    <dbReference type="NCBI Taxonomy" id="2903608"/>
    <lineage>
        <taxon>Bacteria</taxon>
        <taxon>Bacillati</taxon>
        <taxon>Actinomycetota</taxon>
        <taxon>Actinomycetes</taxon>
        <taxon>Kitasatosporales</taxon>
        <taxon>Streptomycetaceae</taxon>
        <taxon>Streptomyces</taxon>
    </lineage>
</organism>
<protein>
    <submittedName>
        <fullName evidence="1">Uncharacterized protein</fullName>
    </submittedName>
</protein>
<evidence type="ECO:0000313" key="1">
    <source>
        <dbReference type="EMBL" id="WTW63375.1"/>
    </source>
</evidence>
<sequence length="173" mass="19475">MGRLRDGWGRFRDRRMGTKYPDLGVTALPAWQVKAALLALNGTGVPFRVRDAFGGEKADLVAEWKVVLPGDGDFANGAPVERSMKSRMRLAVAAREVHVLDEVREVGLVGDPPRPGLSRRSSRGPYIGRQWTYEKGPDGRRHWVVVYDARDMRDPLRNTVLKAGWTWRGVLRL</sequence>